<dbReference type="AlphaFoldDB" id="A0A248JP01"/>
<feature type="transmembrane region" description="Helical" evidence="13">
    <location>
        <begin position="37"/>
        <end position="55"/>
    </location>
</feature>
<dbReference type="PRINTS" id="PR00950">
    <property type="entry name" value="TYPE3IMSPROT"/>
</dbReference>
<evidence type="ECO:0000256" key="10">
    <source>
        <dbReference type="ARBA" id="ARBA00023136"/>
    </source>
</evidence>
<dbReference type="PANTHER" id="PTHR30531:SF12">
    <property type="entry name" value="FLAGELLAR BIOSYNTHETIC PROTEIN FLHB"/>
    <property type="match status" value="1"/>
</dbReference>
<keyword evidence="6 13" id="KW-0812">Transmembrane</keyword>
<evidence type="ECO:0000256" key="8">
    <source>
        <dbReference type="ARBA" id="ARBA00022927"/>
    </source>
</evidence>
<feature type="compositionally biased region" description="Basic and acidic residues" evidence="14">
    <location>
        <begin position="7"/>
        <end position="27"/>
    </location>
</feature>
<dbReference type="SUPFAM" id="SSF160544">
    <property type="entry name" value="EscU C-terminal domain-like"/>
    <property type="match status" value="1"/>
</dbReference>
<accession>A0A248JP01</accession>
<name>A0A248JP01_9PROT</name>
<evidence type="ECO:0000256" key="12">
    <source>
        <dbReference type="ARBA" id="ARBA00025078"/>
    </source>
</evidence>
<evidence type="ECO:0000256" key="11">
    <source>
        <dbReference type="ARBA" id="ARBA00023225"/>
    </source>
</evidence>
<comment type="subcellular location">
    <subcellularLocation>
        <location evidence="1">Cell membrane</location>
        <topology evidence="1">Multi-pass membrane protein</topology>
    </subcellularLocation>
</comment>
<sequence>MSEDQDPDSKTEDPSGKRLSEARDKGNIPKSQEVPHLFMLGAILVLVVAVLPWTFGRIHGVLVPFIERPETMPVDRGGLGHLMTELLGQVAVAMSVPFALLVVAAFLGSVLQVGFVFSAERVLSFDLNRFNPVTNLPNKFKVSNLIEFAKSVIKLTVVSVIVLPGLIPLGHAVDHFIGLPLMGLVNETKSQAVGLIFRVLIALGLLAGADWWYQRWKFMRDMRMTKQEVKDEHKQTEGDPLIKGKIRALRIQRARSRMMENVPKADVVVTNPTHYAIALKYDPLSMTAPMVVAKGVDFIAARIRELAEEHGIPLVPNPPLARALYATAEVDDEIPAEHYKAVAQVISYVFKLKKKTFPKR</sequence>
<dbReference type="FunFam" id="3.40.1690.10:FF:000001">
    <property type="entry name" value="Flagellar biosynthetic protein FlhB"/>
    <property type="match status" value="1"/>
</dbReference>
<feature type="region of interest" description="Disordered" evidence="14">
    <location>
        <begin position="1"/>
        <end position="28"/>
    </location>
</feature>
<dbReference type="Proteomes" id="UP000197153">
    <property type="component" value="Chromosome 1"/>
</dbReference>
<organism evidence="15 16">
    <name type="scientific">Nitrospirillum viridazoti CBAmc</name>
    <dbReference type="NCBI Taxonomy" id="1441467"/>
    <lineage>
        <taxon>Bacteria</taxon>
        <taxon>Pseudomonadati</taxon>
        <taxon>Pseudomonadota</taxon>
        <taxon>Alphaproteobacteria</taxon>
        <taxon>Rhodospirillales</taxon>
        <taxon>Azospirillaceae</taxon>
        <taxon>Nitrospirillum</taxon>
        <taxon>Nitrospirillum viridazoti</taxon>
    </lineage>
</organism>
<comment type="similarity">
    <text evidence="2 13">Belongs to the type III secretion exporter family.</text>
</comment>
<comment type="function">
    <text evidence="12 13">Required for formation of the rod structure in the basal body of the flagellar apparatus. Together with FliI and FliH, may constitute the export apparatus of flagellin.</text>
</comment>
<evidence type="ECO:0000313" key="16">
    <source>
        <dbReference type="Proteomes" id="UP000197153"/>
    </source>
</evidence>
<evidence type="ECO:0000256" key="13">
    <source>
        <dbReference type="RuleBase" id="RU364091"/>
    </source>
</evidence>
<dbReference type="EMBL" id="CP022110">
    <property type="protein sequence ID" value="ASG20425.1"/>
    <property type="molecule type" value="Genomic_DNA"/>
</dbReference>
<evidence type="ECO:0000256" key="3">
    <source>
        <dbReference type="ARBA" id="ARBA00021622"/>
    </source>
</evidence>
<keyword evidence="15" id="KW-0969">Cilium</keyword>
<dbReference type="Pfam" id="PF01312">
    <property type="entry name" value="Bac_export_2"/>
    <property type="match status" value="1"/>
</dbReference>
<evidence type="ECO:0000256" key="1">
    <source>
        <dbReference type="ARBA" id="ARBA00004651"/>
    </source>
</evidence>
<feature type="transmembrane region" description="Helical" evidence="13">
    <location>
        <begin position="90"/>
        <end position="117"/>
    </location>
</feature>
<keyword evidence="16" id="KW-1185">Reference proteome</keyword>
<dbReference type="PANTHER" id="PTHR30531">
    <property type="entry name" value="FLAGELLAR BIOSYNTHETIC PROTEIN FLHB"/>
    <property type="match status" value="1"/>
</dbReference>
<dbReference type="GO" id="GO:0009306">
    <property type="term" value="P:protein secretion"/>
    <property type="evidence" value="ECO:0007669"/>
    <property type="project" value="InterPro"/>
</dbReference>
<dbReference type="InterPro" id="IPR029025">
    <property type="entry name" value="T3SS_substrate_exporter_C"/>
</dbReference>
<keyword evidence="7 13" id="KW-1005">Bacterial flagellum biogenesis</keyword>
<keyword evidence="11 13" id="KW-1006">Bacterial flagellum protein export</keyword>
<keyword evidence="4 13" id="KW-0813">Transport</keyword>
<dbReference type="KEGG" id="nao:Y958_06070"/>
<evidence type="ECO:0000256" key="5">
    <source>
        <dbReference type="ARBA" id="ARBA00022475"/>
    </source>
</evidence>
<feature type="transmembrane region" description="Helical" evidence="13">
    <location>
        <begin position="152"/>
        <end position="172"/>
    </location>
</feature>
<evidence type="ECO:0000256" key="6">
    <source>
        <dbReference type="ARBA" id="ARBA00022692"/>
    </source>
</evidence>
<dbReference type="GO" id="GO:0044780">
    <property type="term" value="P:bacterial-type flagellum assembly"/>
    <property type="evidence" value="ECO:0007669"/>
    <property type="project" value="InterPro"/>
</dbReference>
<keyword evidence="15" id="KW-0282">Flagellum</keyword>
<gene>
    <name evidence="13 15" type="primary">flhB</name>
    <name evidence="15" type="ORF">Y958_06070</name>
</gene>
<dbReference type="RefSeq" id="WP_088871289.1">
    <property type="nucleotide sequence ID" value="NZ_CP022110.1"/>
</dbReference>
<proteinExistence type="inferred from homology"/>
<dbReference type="InterPro" id="IPR006136">
    <property type="entry name" value="FlhB"/>
</dbReference>
<keyword evidence="10 13" id="KW-0472">Membrane</keyword>
<evidence type="ECO:0000256" key="9">
    <source>
        <dbReference type="ARBA" id="ARBA00022989"/>
    </source>
</evidence>
<keyword evidence="8 13" id="KW-0653">Protein transport</keyword>
<keyword evidence="15" id="KW-0966">Cell projection</keyword>
<evidence type="ECO:0000256" key="7">
    <source>
        <dbReference type="ARBA" id="ARBA00022795"/>
    </source>
</evidence>
<dbReference type="NCBIfam" id="TIGR00328">
    <property type="entry name" value="flhB"/>
    <property type="match status" value="1"/>
</dbReference>
<evidence type="ECO:0000256" key="2">
    <source>
        <dbReference type="ARBA" id="ARBA00010690"/>
    </source>
</evidence>
<dbReference type="GO" id="GO:0005886">
    <property type="term" value="C:plasma membrane"/>
    <property type="evidence" value="ECO:0007669"/>
    <property type="project" value="UniProtKB-SubCell"/>
</dbReference>
<reference evidence="15 16" key="1">
    <citation type="submission" date="2017-06" db="EMBL/GenBank/DDBJ databases">
        <title>Complete genome sequence of Nitrospirillum amazonense strain CBAmC, an endophytic nitrogen-fixing and plant growth-promoting bacterium, isolated from sugarcane.</title>
        <authorList>
            <person name="Schwab S."/>
            <person name="dos Santos Teixeira K.R."/>
            <person name="Simoes Araujo J.L."/>
            <person name="Soares Vidal M."/>
            <person name="Borges de Freitas H.R."/>
            <person name="Rivello Crivelaro A.L."/>
            <person name="Bueno de Camargo Nunes A."/>
            <person name="dos Santos C.M."/>
            <person name="Palmeira da Silva Rosa D."/>
            <person name="da Silva Padilha D."/>
            <person name="da Silva E."/>
            <person name="Araujo Terra L."/>
            <person name="Soares Mendes V."/>
            <person name="Farinelli L."/>
            <person name="Magalhaes Cruz L."/>
            <person name="Baldani J.I."/>
        </authorList>
    </citation>
    <scope>NUCLEOTIDE SEQUENCE [LARGE SCALE GENOMIC DNA]</scope>
    <source>
        <strain evidence="15 16">CBAmC</strain>
    </source>
</reference>
<protein>
    <recommendedName>
        <fullName evidence="3 13">Flagellar biosynthetic protein FlhB</fullName>
    </recommendedName>
</protein>
<evidence type="ECO:0000256" key="4">
    <source>
        <dbReference type="ARBA" id="ARBA00022448"/>
    </source>
</evidence>
<feature type="transmembrane region" description="Helical" evidence="13">
    <location>
        <begin position="192"/>
        <end position="213"/>
    </location>
</feature>
<keyword evidence="5 13" id="KW-1003">Cell membrane</keyword>
<dbReference type="InterPro" id="IPR006135">
    <property type="entry name" value="T3SS_substrate_exporter"/>
</dbReference>
<keyword evidence="9 13" id="KW-1133">Transmembrane helix</keyword>
<dbReference type="Gene3D" id="3.40.1690.10">
    <property type="entry name" value="secretion proteins EscU"/>
    <property type="match status" value="1"/>
</dbReference>
<evidence type="ECO:0000313" key="15">
    <source>
        <dbReference type="EMBL" id="ASG20425.1"/>
    </source>
</evidence>
<dbReference type="Gene3D" id="6.10.250.2080">
    <property type="match status" value="1"/>
</dbReference>
<evidence type="ECO:0000256" key="14">
    <source>
        <dbReference type="SAM" id="MobiDB-lite"/>
    </source>
</evidence>